<evidence type="ECO:0000313" key="2">
    <source>
        <dbReference type="Proteomes" id="UP000324222"/>
    </source>
</evidence>
<name>A0A5B7F5L6_PORTR</name>
<keyword evidence="2" id="KW-1185">Reference proteome</keyword>
<evidence type="ECO:0000313" key="1">
    <source>
        <dbReference type="EMBL" id="MPC40393.1"/>
    </source>
</evidence>
<dbReference type="EMBL" id="VSRR010004675">
    <property type="protein sequence ID" value="MPC40393.1"/>
    <property type="molecule type" value="Genomic_DNA"/>
</dbReference>
<sequence length="130" mass="14651">MSDSKLLDTIDNTYRSVDTAFALHSHNQHSLHVQYIGMRGSDRLWRRWRVTRSNTHTHTHLVHVVADAVSSGVEVLPVQVLIHLAACLQDKQVSILHRRDFLEGVDVGVSLVLVLPCNAHTVHYLLSTDT</sequence>
<organism evidence="1 2">
    <name type="scientific">Portunus trituberculatus</name>
    <name type="common">Swimming crab</name>
    <name type="synonym">Neptunus trituberculatus</name>
    <dbReference type="NCBI Taxonomy" id="210409"/>
    <lineage>
        <taxon>Eukaryota</taxon>
        <taxon>Metazoa</taxon>
        <taxon>Ecdysozoa</taxon>
        <taxon>Arthropoda</taxon>
        <taxon>Crustacea</taxon>
        <taxon>Multicrustacea</taxon>
        <taxon>Malacostraca</taxon>
        <taxon>Eumalacostraca</taxon>
        <taxon>Eucarida</taxon>
        <taxon>Decapoda</taxon>
        <taxon>Pleocyemata</taxon>
        <taxon>Brachyura</taxon>
        <taxon>Eubrachyura</taxon>
        <taxon>Portunoidea</taxon>
        <taxon>Portunidae</taxon>
        <taxon>Portuninae</taxon>
        <taxon>Portunus</taxon>
    </lineage>
</organism>
<proteinExistence type="predicted"/>
<reference evidence="1 2" key="1">
    <citation type="submission" date="2019-05" db="EMBL/GenBank/DDBJ databases">
        <title>Another draft genome of Portunus trituberculatus and its Hox gene families provides insights of decapod evolution.</title>
        <authorList>
            <person name="Jeong J.-H."/>
            <person name="Song I."/>
            <person name="Kim S."/>
            <person name="Choi T."/>
            <person name="Kim D."/>
            <person name="Ryu S."/>
            <person name="Kim W."/>
        </authorList>
    </citation>
    <scope>NUCLEOTIDE SEQUENCE [LARGE SCALE GENOMIC DNA]</scope>
    <source>
        <tissue evidence="1">Muscle</tissue>
    </source>
</reference>
<protein>
    <submittedName>
        <fullName evidence="1">Uncharacterized protein</fullName>
    </submittedName>
</protein>
<comment type="caution">
    <text evidence="1">The sequence shown here is derived from an EMBL/GenBank/DDBJ whole genome shotgun (WGS) entry which is preliminary data.</text>
</comment>
<dbReference type="AlphaFoldDB" id="A0A5B7F5L6"/>
<gene>
    <name evidence="1" type="ORF">E2C01_033948</name>
</gene>
<accession>A0A5B7F5L6</accession>
<dbReference type="Proteomes" id="UP000324222">
    <property type="component" value="Unassembled WGS sequence"/>
</dbReference>